<dbReference type="EMBL" id="JACVVK020000016">
    <property type="protein sequence ID" value="KAK7504116.1"/>
    <property type="molecule type" value="Genomic_DNA"/>
</dbReference>
<evidence type="ECO:0000313" key="1">
    <source>
        <dbReference type="EMBL" id="KAK7504116.1"/>
    </source>
</evidence>
<organism evidence="1 2">
    <name type="scientific">Batillaria attramentaria</name>
    <dbReference type="NCBI Taxonomy" id="370345"/>
    <lineage>
        <taxon>Eukaryota</taxon>
        <taxon>Metazoa</taxon>
        <taxon>Spiralia</taxon>
        <taxon>Lophotrochozoa</taxon>
        <taxon>Mollusca</taxon>
        <taxon>Gastropoda</taxon>
        <taxon>Caenogastropoda</taxon>
        <taxon>Sorbeoconcha</taxon>
        <taxon>Cerithioidea</taxon>
        <taxon>Batillariidae</taxon>
        <taxon>Batillaria</taxon>
    </lineage>
</organism>
<evidence type="ECO:0000313" key="2">
    <source>
        <dbReference type="Proteomes" id="UP001519460"/>
    </source>
</evidence>
<reference evidence="1 2" key="1">
    <citation type="journal article" date="2023" name="Sci. Data">
        <title>Genome assembly of the Korean intertidal mud-creeper Batillaria attramentaria.</title>
        <authorList>
            <person name="Patra A.K."/>
            <person name="Ho P.T."/>
            <person name="Jun S."/>
            <person name="Lee S.J."/>
            <person name="Kim Y."/>
            <person name="Won Y.J."/>
        </authorList>
    </citation>
    <scope>NUCLEOTIDE SEQUENCE [LARGE SCALE GENOMIC DNA]</scope>
    <source>
        <strain evidence="1">Wonlab-2016</strain>
    </source>
</reference>
<protein>
    <submittedName>
        <fullName evidence="1">Uncharacterized protein</fullName>
    </submittedName>
</protein>
<gene>
    <name evidence="1" type="ORF">BaRGS_00004420</name>
</gene>
<proteinExistence type="predicted"/>
<keyword evidence="2" id="KW-1185">Reference proteome</keyword>
<name>A0ABD0LX93_9CAEN</name>
<sequence>MTPSAISVVIHPAEYVQCPQLLVPKFPSCKSLVPSLPTKQYKLFLEERFYLAFRQITGDVPPASTTGCVYRHKQPTLISRRTDQCCCGCVSILAAPPPFSSIQAFHSPVNKVVVV</sequence>
<dbReference type="AlphaFoldDB" id="A0ABD0LX93"/>
<accession>A0ABD0LX93</accession>
<dbReference type="Proteomes" id="UP001519460">
    <property type="component" value="Unassembled WGS sequence"/>
</dbReference>
<comment type="caution">
    <text evidence="1">The sequence shown here is derived from an EMBL/GenBank/DDBJ whole genome shotgun (WGS) entry which is preliminary data.</text>
</comment>